<comment type="caution">
    <text evidence="2">The sequence shown here is derived from an EMBL/GenBank/DDBJ whole genome shotgun (WGS) entry which is preliminary data.</text>
</comment>
<dbReference type="PANTHER" id="PTHR33768">
    <property type="entry name" value="MIP11318P"/>
    <property type="match status" value="1"/>
</dbReference>
<gene>
    <name evidence="2" type="ORF">LOD99_8114</name>
</gene>
<protein>
    <recommendedName>
        <fullName evidence="4">Cilia- and flagella-associated protein 97</fullName>
    </recommendedName>
</protein>
<organism evidence="2 3">
    <name type="scientific">Oopsacas minuta</name>
    <dbReference type="NCBI Taxonomy" id="111878"/>
    <lineage>
        <taxon>Eukaryota</taxon>
        <taxon>Metazoa</taxon>
        <taxon>Porifera</taxon>
        <taxon>Hexactinellida</taxon>
        <taxon>Hexasterophora</taxon>
        <taxon>Lyssacinosida</taxon>
        <taxon>Leucopsacidae</taxon>
        <taxon>Oopsacas</taxon>
    </lineage>
</organism>
<dbReference type="PANTHER" id="PTHR33768:SF3">
    <property type="entry name" value="MIP11318P"/>
    <property type="match status" value="1"/>
</dbReference>
<dbReference type="EMBL" id="JAKMXF010000330">
    <property type="protein sequence ID" value="KAI6648482.1"/>
    <property type="molecule type" value="Genomic_DNA"/>
</dbReference>
<evidence type="ECO:0000313" key="2">
    <source>
        <dbReference type="EMBL" id="KAI6648482.1"/>
    </source>
</evidence>
<keyword evidence="3" id="KW-1185">Reference proteome</keyword>
<accession>A0AAV7JHU9</accession>
<evidence type="ECO:0000313" key="3">
    <source>
        <dbReference type="Proteomes" id="UP001165289"/>
    </source>
</evidence>
<reference evidence="2 3" key="1">
    <citation type="journal article" date="2023" name="BMC Biol.">
        <title>The compact genome of the sponge Oopsacas minuta (Hexactinellida) is lacking key metazoan core genes.</title>
        <authorList>
            <person name="Santini S."/>
            <person name="Schenkelaars Q."/>
            <person name="Jourda C."/>
            <person name="Duchesne M."/>
            <person name="Belahbib H."/>
            <person name="Rocher C."/>
            <person name="Selva M."/>
            <person name="Riesgo A."/>
            <person name="Vervoort M."/>
            <person name="Leys S.P."/>
            <person name="Kodjabachian L."/>
            <person name="Le Bivic A."/>
            <person name="Borchiellini C."/>
            <person name="Claverie J.M."/>
            <person name="Renard E."/>
        </authorList>
    </citation>
    <scope>NUCLEOTIDE SEQUENCE [LARGE SCALE GENOMIC DNA]</scope>
    <source>
        <strain evidence="2">SPO-2</strain>
    </source>
</reference>
<sequence length="170" mass="20520">MHRAYQPITPANNKLLKKKWDELRFDTHRQKVVSAQPIIDNQPPETYLHLHIKAKKKQMDEERKAIVERDNRLLVEKMAQVIKGKPSFETNSKTYTKGSLNRTRRQRDLLRVTHENQAILKRIQSKEPEYNHLQWLDQWYVNESYMANISKYAQWNKWKRQTILAKVKQQ</sequence>
<dbReference type="InterPro" id="IPR038792">
    <property type="entry name" value="CFAP97D1/2"/>
</dbReference>
<dbReference type="Pfam" id="PF13879">
    <property type="entry name" value="Hmw_CFAP97"/>
    <property type="match status" value="1"/>
</dbReference>
<evidence type="ECO:0000256" key="1">
    <source>
        <dbReference type="ARBA" id="ARBA00008315"/>
    </source>
</evidence>
<dbReference type="Proteomes" id="UP001165289">
    <property type="component" value="Unassembled WGS sequence"/>
</dbReference>
<proteinExistence type="inferred from homology"/>
<dbReference type="AlphaFoldDB" id="A0AAV7JHU9"/>
<name>A0AAV7JHU9_9METZ</name>
<evidence type="ECO:0008006" key="4">
    <source>
        <dbReference type="Google" id="ProtNLM"/>
    </source>
</evidence>
<comment type="similarity">
    <text evidence="1">Belongs to the CFAP97 family.</text>
</comment>
<dbReference type="InterPro" id="IPR029488">
    <property type="entry name" value="Hmw/CFAP97"/>
</dbReference>